<dbReference type="InterPro" id="IPR024166">
    <property type="entry name" value="rRNA_assembly_KRR1"/>
</dbReference>
<dbReference type="CDD" id="cd22393">
    <property type="entry name" value="KH-I_KRR1_rpt1"/>
    <property type="match status" value="1"/>
</dbReference>
<keyword evidence="13" id="KW-1185">Reference proteome</keyword>
<comment type="similarity">
    <text evidence="2 8">Belongs to the KRR1 family.</text>
</comment>
<comment type="subunit">
    <text evidence="8">Component of the ribosomal small subunit (SSU) processome.</text>
</comment>
<dbReference type="Gene3D" id="3.30.1370.10">
    <property type="entry name" value="K Homology domain, type 1"/>
    <property type="match status" value="2"/>
</dbReference>
<dbReference type="PIRSF" id="PIRSF006515">
    <property type="entry name" value="KRR1"/>
    <property type="match status" value="1"/>
</dbReference>
<evidence type="ECO:0000256" key="3">
    <source>
        <dbReference type="ARBA" id="ARBA00022517"/>
    </source>
</evidence>
<dbReference type="EMBL" id="MVGT01004509">
    <property type="protein sequence ID" value="OUZ99365.1"/>
    <property type="molecule type" value="Genomic_DNA"/>
</dbReference>
<dbReference type="Pfam" id="PF21800">
    <property type="entry name" value="KH_KRR1_2nd"/>
    <property type="match status" value="1"/>
</dbReference>
<dbReference type="InterPro" id="IPR048550">
    <property type="entry name" value="KRR1-like_KH1_euk"/>
</dbReference>
<accession>A0A200PMC2</accession>
<dbReference type="Pfam" id="PF17903">
    <property type="entry name" value="KH_KRR1_1st"/>
    <property type="match status" value="1"/>
</dbReference>
<dbReference type="Proteomes" id="UP000195402">
    <property type="component" value="Unassembled WGS sequence"/>
</dbReference>
<comment type="caution">
    <text evidence="12">The sequence shown here is derived from an EMBL/GenBank/DDBJ whole genome shotgun (WGS) entry which is preliminary data.</text>
</comment>
<gene>
    <name evidence="12" type="ORF">BVC80_719g12</name>
</gene>
<dbReference type="AlphaFoldDB" id="A0A200PMC2"/>
<sequence>MEVSNSVDGHDKEEGKLRTKHKGKHDKPKPWDDESIDHWKIDKFDPSWNEGGMLEVSSFSTLFPQYREKYLQEAWPIVRGALKQFDISCELNLVEGSMTVSTTRKTRDPYIIVKARDLIKLLSRSVPAPQAIKILDDEMQCDIIKIGSLIRNKERFVKRRQHLLGPNSSTLKAIEILTGCYVLIQGNTVAAMGSFKGLKQVRRIVEDCIQNKLHPIYHIRTLMMRRELEKVPELANESWDRFLPKFKKKNVKQKKVKSKEKKPYTPFPPPQQPSKIDLQLESGEYFLTDSKKSEKKWLEKQEKQAEKTAENKRKRDEAFIPPKEPAKQDANKSGDDKNDVAAIAMSVKKKAKELKKQKAAENIDPESYIVAPEKRSSKKSRAS</sequence>
<dbReference type="InterPro" id="IPR041174">
    <property type="entry name" value="KRR1-like_KH1"/>
</dbReference>
<dbReference type="FunCoup" id="A0A200PMC2">
    <property type="interactions" value="3193"/>
</dbReference>
<dbReference type="CDD" id="cd22394">
    <property type="entry name" value="KH-I_KRR1_rpt2"/>
    <property type="match status" value="1"/>
</dbReference>
<feature type="region of interest" description="Disordered" evidence="9">
    <location>
        <begin position="250"/>
        <end position="275"/>
    </location>
</feature>
<comment type="function">
    <text evidence="8">Required for 40S ribosome biogenesis. Involved in nucleolar processing of pre-18S ribosomal RNA and ribosome assembly.</text>
</comment>
<dbReference type="GO" id="GO:0032040">
    <property type="term" value="C:small-subunit processome"/>
    <property type="evidence" value="ECO:0007669"/>
    <property type="project" value="TreeGrafter"/>
</dbReference>
<protein>
    <recommendedName>
        <fullName evidence="8">KRR1 small subunit processome component</fullName>
    </recommendedName>
    <alternativeName>
        <fullName evidence="8">KRR-R motif-containing protein 1</fullName>
    </alternativeName>
</protein>
<evidence type="ECO:0000313" key="12">
    <source>
        <dbReference type="EMBL" id="OUZ99365.1"/>
    </source>
</evidence>
<feature type="compositionally biased region" description="Basic and acidic residues" evidence="9">
    <location>
        <begin position="303"/>
        <end position="339"/>
    </location>
</feature>
<feature type="compositionally biased region" description="Basic residues" evidence="9">
    <location>
        <begin position="18"/>
        <end position="27"/>
    </location>
</feature>
<organism evidence="12 13">
    <name type="scientific">Macleaya cordata</name>
    <name type="common">Five-seeded plume-poppy</name>
    <name type="synonym">Bocconia cordata</name>
    <dbReference type="NCBI Taxonomy" id="56857"/>
    <lineage>
        <taxon>Eukaryota</taxon>
        <taxon>Viridiplantae</taxon>
        <taxon>Streptophyta</taxon>
        <taxon>Embryophyta</taxon>
        <taxon>Tracheophyta</taxon>
        <taxon>Spermatophyta</taxon>
        <taxon>Magnoliopsida</taxon>
        <taxon>Ranunculales</taxon>
        <taxon>Papaveraceae</taxon>
        <taxon>Papaveroideae</taxon>
        <taxon>Macleaya</taxon>
    </lineage>
</organism>
<name>A0A200PMC2_MACCD</name>
<comment type="subcellular location">
    <subcellularLocation>
        <location evidence="1 8">Nucleus</location>
        <location evidence="1 8">Nucleolus</location>
    </subcellularLocation>
</comment>
<keyword evidence="3 8" id="KW-0690">Ribosome biogenesis</keyword>
<feature type="compositionally biased region" description="Basic residues" evidence="9">
    <location>
        <begin position="250"/>
        <end position="260"/>
    </location>
</feature>
<evidence type="ECO:0000256" key="8">
    <source>
        <dbReference type="PIRNR" id="PIRNR006515"/>
    </source>
</evidence>
<keyword evidence="4 8" id="KW-0698">rRNA processing</keyword>
<dbReference type="PANTHER" id="PTHR12581">
    <property type="entry name" value="HIV-1 REV BINDING PROTEIN 2, 3"/>
    <property type="match status" value="1"/>
</dbReference>
<keyword evidence="5 8" id="KW-0694">RNA-binding</keyword>
<dbReference type="GO" id="GO:0003723">
    <property type="term" value="F:RNA binding"/>
    <property type="evidence" value="ECO:0007669"/>
    <property type="project" value="UniProtKB-KW"/>
</dbReference>
<dbReference type="InParanoid" id="A0A200PMC2"/>
<keyword evidence="6 8" id="KW-0539">Nucleus</keyword>
<dbReference type="PANTHER" id="PTHR12581:SF0">
    <property type="entry name" value="KRR1 SMALL SUBUNIT PROCESSOME COMPONENT HOMOLOG"/>
    <property type="match status" value="1"/>
</dbReference>
<evidence type="ECO:0000259" key="10">
    <source>
        <dbReference type="Pfam" id="PF17903"/>
    </source>
</evidence>
<evidence type="ECO:0000256" key="1">
    <source>
        <dbReference type="ARBA" id="ARBA00004604"/>
    </source>
</evidence>
<evidence type="ECO:0000256" key="9">
    <source>
        <dbReference type="SAM" id="MobiDB-lite"/>
    </source>
</evidence>
<dbReference type="InterPro" id="IPR048549">
    <property type="entry name" value="KRR1-like_KH2_euk"/>
</dbReference>
<dbReference type="STRING" id="56857.A0A200PMC2"/>
<evidence type="ECO:0000313" key="13">
    <source>
        <dbReference type="Proteomes" id="UP000195402"/>
    </source>
</evidence>
<feature type="region of interest" description="Disordered" evidence="9">
    <location>
        <begin position="303"/>
        <end position="383"/>
    </location>
</feature>
<evidence type="ECO:0000256" key="6">
    <source>
        <dbReference type="ARBA" id="ARBA00023242"/>
    </source>
</evidence>
<feature type="compositionally biased region" description="Basic and acidic residues" evidence="9">
    <location>
        <begin position="8"/>
        <end position="17"/>
    </location>
</feature>
<feature type="region of interest" description="Disordered" evidence="9">
    <location>
        <begin position="1"/>
        <end position="33"/>
    </location>
</feature>
<evidence type="ECO:0000256" key="7">
    <source>
        <dbReference type="ARBA" id="ARBA00023274"/>
    </source>
</evidence>
<feature type="domain" description="KRR1 small subunit processome component first KH" evidence="10">
    <location>
        <begin position="57"/>
        <end position="137"/>
    </location>
</feature>
<keyword evidence="7 8" id="KW-0687">Ribonucleoprotein</keyword>
<dbReference type="SUPFAM" id="SSF54791">
    <property type="entry name" value="Eukaryotic type KH-domain (KH-domain type I)"/>
    <property type="match status" value="1"/>
</dbReference>
<evidence type="ECO:0000256" key="4">
    <source>
        <dbReference type="ARBA" id="ARBA00022552"/>
    </source>
</evidence>
<dbReference type="FunFam" id="3.30.1370.10:FF:000014">
    <property type="entry name" value="KRR1 small subunit processome component"/>
    <property type="match status" value="1"/>
</dbReference>
<evidence type="ECO:0000256" key="5">
    <source>
        <dbReference type="ARBA" id="ARBA00022884"/>
    </source>
</evidence>
<dbReference type="InterPro" id="IPR048548">
    <property type="entry name" value="KRR1-like_KH2"/>
</dbReference>
<dbReference type="InterPro" id="IPR036612">
    <property type="entry name" value="KH_dom_type_1_sf"/>
</dbReference>
<dbReference type="GO" id="GO:0006364">
    <property type="term" value="P:rRNA processing"/>
    <property type="evidence" value="ECO:0007669"/>
    <property type="project" value="UniProtKB-KW"/>
</dbReference>
<proteinExistence type="inferred from homology"/>
<feature type="domain" description="KRR1 small subunit processome component second KH" evidence="11">
    <location>
        <begin position="139"/>
        <end position="230"/>
    </location>
</feature>
<reference evidence="12 13" key="1">
    <citation type="journal article" date="2017" name="Mol. Plant">
        <title>The Genome of Medicinal Plant Macleaya cordata Provides New Insights into Benzylisoquinoline Alkaloids Metabolism.</title>
        <authorList>
            <person name="Liu X."/>
            <person name="Liu Y."/>
            <person name="Huang P."/>
            <person name="Ma Y."/>
            <person name="Qing Z."/>
            <person name="Tang Q."/>
            <person name="Cao H."/>
            <person name="Cheng P."/>
            <person name="Zheng Y."/>
            <person name="Yuan Z."/>
            <person name="Zhou Y."/>
            <person name="Liu J."/>
            <person name="Tang Z."/>
            <person name="Zhuo Y."/>
            <person name="Zhang Y."/>
            <person name="Yu L."/>
            <person name="Huang J."/>
            <person name="Yang P."/>
            <person name="Peng Q."/>
            <person name="Zhang J."/>
            <person name="Jiang W."/>
            <person name="Zhang Z."/>
            <person name="Lin K."/>
            <person name="Ro D.K."/>
            <person name="Chen X."/>
            <person name="Xiong X."/>
            <person name="Shang Y."/>
            <person name="Huang S."/>
            <person name="Zeng J."/>
        </authorList>
    </citation>
    <scope>NUCLEOTIDE SEQUENCE [LARGE SCALE GENOMIC DNA]</scope>
    <source>
        <strain evidence="13">cv. BLH2017</strain>
        <tissue evidence="12">Root</tissue>
    </source>
</reference>
<evidence type="ECO:0000256" key="2">
    <source>
        <dbReference type="ARBA" id="ARBA00009344"/>
    </source>
</evidence>
<dbReference type="OrthoDB" id="441223at2759"/>
<dbReference type="FunFam" id="3.30.1370.10:FF:000011">
    <property type="entry name" value="KRR1 small subunit processome component"/>
    <property type="match status" value="1"/>
</dbReference>
<evidence type="ECO:0000259" key="11">
    <source>
        <dbReference type="Pfam" id="PF21800"/>
    </source>
</evidence>
<dbReference type="OMA" id="TPDIDKW"/>